<evidence type="ECO:0000313" key="3">
    <source>
        <dbReference type="Proteomes" id="UP001642360"/>
    </source>
</evidence>
<dbReference type="InterPro" id="IPR003676">
    <property type="entry name" value="SAUR_fam"/>
</dbReference>
<gene>
    <name evidence="2" type="ORF">ILEXP_LOCUS40168</name>
</gene>
<comment type="similarity">
    <text evidence="1">Belongs to the ARG7 family.</text>
</comment>
<dbReference type="PANTHER" id="PTHR31374:SF203">
    <property type="entry name" value="AUXIN-RESPONSIVE PROTEIN SAUR71-LIKE"/>
    <property type="match status" value="1"/>
</dbReference>
<dbReference type="AlphaFoldDB" id="A0ABC8TMI6"/>
<sequence>MASAMKKVDKIIQIVRLKQVMQRWKTMSLRRRSFLSHSGSESDTGSNRRTPRGSLAVYVGAERRRFVIPTRFLNLPVFVALLKEAKEEFGYQINSGLALPCEVGFFRAVLEFLERDEQRFCGLGLDEFLKMFSEVSPDSCRESTNTSHCLTPLLQKARV</sequence>
<dbReference type="EMBL" id="CAUOFW020005547">
    <property type="protein sequence ID" value="CAK9170670.1"/>
    <property type="molecule type" value="Genomic_DNA"/>
</dbReference>
<dbReference type="PANTHER" id="PTHR31374">
    <property type="entry name" value="AUXIN-INDUCED PROTEIN-LIKE-RELATED"/>
    <property type="match status" value="1"/>
</dbReference>
<reference evidence="2 3" key="1">
    <citation type="submission" date="2024-02" db="EMBL/GenBank/DDBJ databases">
        <authorList>
            <person name="Vignale AGUSTIN F."/>
            <person name="Sosa J E."/>
            <person name="Modenutti C."/>
        </authorList>
    </citation>
    <scope>NUCLEOTIDE SEQUENCE [LARGE SCALE GENOMIC DNA]</scope>
</reference>
<evidence type="ECO:0000256" key="1">
    <source>
        <dbReference type="ARBA" id="ARBA00006974"/>
    </source>
</evidence>
<keyword evidence="3" id="KW-1185">Reference proteome</keyword>
<dbReference type="Pfam" id="PF02519">
    <property type="entry name" value="Auxin_inducible"/>
    <property type="match status" value="1"/>
</dbReference>
<dbReference type="Proteomes" id="UP001642360">
    <property type="component" value="Unassembled WGS sequence"/>
</dbReference>
<organism evidence="2 3">
    <name type="scientific">Ilex paraguariensis</name>
    <name type="common">yerba mate</name>
    <dbReference type="NCBI Taxonomy" id="185542"/>
    <lineage>
        <taxon>Eukaryota</taxon>
        <taxon>Viridiplantae</taxon>
        <taxon>Streptophyta</taxon>
        <taxon>Embryophyta</taxon>
        <taxon>Tracheophyta</taxon>
        <taxon>Spermatophyta</taxon>
        <taxon>Magnoliopsida</taxon>
        <taxon>eudicotyledons</taxon>
        <taxon>Gunneridae</taxon>
        <taxon>Pentapetalae</taxon>
        <taxon>asterids</taxon>
        <taxon>campanulids</taxon>
        <taxon>Aquifoliales</taxon>
        <taxon>Aquifoliaceae</taxon>
        <taxon>Ilex</taxon>
    </lineage>
</organism>
<comment type="caution">
    <text evidence="2">The sequence shown here is derived from an EMBL/GenBank/DDBJ whole genome shotgun (WGS) entry which is preliminary data.</text>
</comment>
<proteinExistence type="inferred from homology"/>
<accession>A0ABC8TMI6</accession>
<evidence type="ECO:0008006" key="4">
    <source>
        <dbReference type="Google" id="ProtNLM"/>
    </source>
</evidence>
<evidence type="ECO:0000313" key="2">
    <source>
        <dbReference type="EMBL" id="CAK9170670.1"/>
    </source>
</evidence>
<protein>
    <recommendedName>
        <fullName evidence="4">Small auxin up regulated protein</fullName>
    </recommendedName>
</protein>
<name>A0ABC8TMI6_9AQUA</name>